<proteinExistence type="predicted"/>
<gene>
    <name evidence="1" type="ORF">ACFSGJ_08595</name>
</gene>
<dbReference type="EMBL" id="JBHUGH010000006">
    <property type="protein sequence ID" value="MFD1912271.1"/>
    <property type="molecule type" value="Genomic_DNA"/>
</dbReference>
<dbReference type="Pfam" id="PF05930">
    <property type="entry name" value="Phage_AlpA"/>
    <property type="match status" value="1"/>
</dbReference>
<sequence>MAVFQSPQLYLSVEQVAERLCVSKDSIWRWVREQNFPKPVKLSGRTTRWRLADILDWEGSLQTNFCFSMLLETSPAVFMASVPCPGNVIASSRQIHAGSAQ</sequence>
<dbReference type="InterPro" id="IPR010260">
    <property type="entry name" value="AlpA"/>
</dbReference>
<comment type="caution">
    <text evidence="1">The sequence shown here is derived from an EMBL/GenBank/DDBJ whole genome shotgun (WGS) entry which is preliminary data.</text>
</comment>
<reference evidence="2" key="1">
    <citation type="journal article" date="2019" name="Int. J. Syst. Evol. Microbiol.">
        <title>The Global Catalogue of Microorganisms (GCM) 10K type strain sequencing project: providing services to taxonomists for standard genome sequencing and annotation.</title>
        <authorList>
            <consortium name="The Broad Institute Genomics Platform"/>
            <consortium name="The Broad Institute Genome Sequencing Center for Infectious Disease"/>
            <person name="Wu L."/>
            <person name="Ma J."/>
        </authorList>
    </citation>
    <scope>NUCLEOTIDE SEQUENCE [LARGE SCALE GENOMIC DNA]</scope>
    <source>
        <strain evidence="2">CGMCC 4.7242</strain>
    </source>
</reference>
<dbReference type="Proteomes" id="UP001597353">
    <property type="component" value="Unassembled WGS sequence"/>
</dbReference>
<evidence type="ECO:0000313" key="1">
    <source>
        <dbReference type="EMBL" id="MFD1912271.1"/>
    </source>
</evidence>
<accession>A0ABW4S3U7</accession>
<protein>
    <submittedName>
        <fullName evidence="1">Helix-turn-helix transcriptional regulator</fullName>
    </submittedName>
</protein>
<organism evidence="1 2">
    <name type="scientific">Halodurantibacterium flavum</name>
    <dbReference type="NCBI Taxonomy" id="1382802"/>
    <lineage>
        <taxon>Bacteria</taxon>
        <taxon>Pseudomonadati</taxon>
        <taxon>Pseudomonadota</taxon>
        <taxon>Alphaproteobacteria</taxon>
        <taxon>Rhodobacterales</taxon>
        <taxon>Paracoccaceae</taxon>
        <taxon>Halodurantibacterium</taxon>
    </lineage>
</organism>
<dbReference type="RefSeq" id="WP_390260780.1">
    <property type="nucleotide sequence ID" value="NZ_JBHUGH010000006.1"/>
</dbReference>
<evidence type="ECO:0000313" key="2">
    <source>
        <dbReference type="Proteomes" id="UP001597353"/>
    </source>
</evidence>
<dbReference type="InterPro" id="IPR009061">
    <property type="entry name" value="DNA-bd_dom_put_sf"/>
</dbReference>
<dbReference type="SUPFAM" id="SSF46955">
    <property type="entry name" value="Putative DNA-binding domain"/>
    <property type="match status" value="1"/>
</dbReference>
<name>A0ABW4S3U7_9RHOB</name>
<keyword evidence="2" id="KW-1185">Reference proteome</keyword>
<dbReference type="Gene3D" id="1.10.238.160">
    <property type="match status" value="1"/>
</dbReference>